<organism evidence="8 9">
    <name type="scientific">Pontixanthobacter gangjinensis</name>
    <dbReference type="NCBI Taxonomy" id="1028742"/>
    <lineage>
        <taxon>Bacteria</taxon>
        <taxon>Pseudomonadati</taxon>
        <taxon>Pseudomonadota</taxon>
        <taxon>Alphaproteobacteria</taxon>
        <taxon>Sphingomonadales</taxon>
        <taxon>Erythrobacteraceae</taxon>
        <taxon>Pontixanthobacter</taxon>
    </lineage>
</organism>
<evidence type="ECO:0000256" key="1">
    <source>
        <dbReference type="ARBA" id="ARBA00004651"/>
    </source>
</evidence>
<accession>A0A6I4SMA2</accession>
<keyword evidence="4 7" id="KW-0812">Transmembrane</keyword>
<protein>
    <submittedName>
        <fullName evidence="8">MFS transporter</fullName>
    </submittedName>
</protein>
<feature type="transmembrane region" description="Helical" evidence="7">
    <location>
        <begin position="295"/>
        <end position="313"/>
    </location>
</feature>
<dbReference type="EMBL" id="WTYS01000001">
    <property type="protein sequence ID" value="MXO57031.1"/>
    <property type="molecule type" value="Genomic_DNA"/>
</dbReference>
<feature type="transmembrane region" description="Helical" evidence="7">
    <location>
        <begin position="269"/>
        <end position="288"/>
    </location>
</feature>
<feature type="transmembrane region" description="Helical" evidence="7">
    <location>
        <begin position="182"/>
        <end position="202"/>
    </location>
</feature>
<evidence type="ECO:0000256" key="6">
    <source>
        <dbReference type="ARBA" id="ARBA00023136"/>
    </source>
</evidence>
<feature type="transmembrane region" description="Helical" evidence="7">
    <location>
        <begin position="60"/>
        <end position="83"/>
    </location>
</feature>
<feature type="transmembrane region" description="Helical" evidence="7">
    <location>
        <begin position="319"/>
        <end position="339"/>
    </location>
</feature>
<evidence type="ECO:0000256" key="3">
    <source>
        <dbReference type="ARBA" id="ARBA00022475"/>
    </source>
</evidence>
<sequence length="430" mass="45689">MARIMTEPTSPLQIADFRRFWCARFIAVAATLSMVVLLGYQTYDIARADYGYSRQEGAFLLGLLGLAQFIPLLLLTPVAGWVADKFDRRHVAAIANLTDCLIAGVLAAMTWLEALNLPILFTLAAMHGGARVFLGPSMSAIAPNIVPAKLLPKAIAFSSISWQGATVIGPAIGGFAFAEAQWLPHATSTVLLVMSAALIMSIRPVKARQSAVPVHPVRQMVDGAKFTFKHRFLLGCITLDLFAVILAGATALLPVFARDILQVGPEGLGIMRGAPALGAAAVALILSFRPLENNVGVKMLWAVVVFGIATIVFGISRDLWLSLTALVVLGAADMISVFVRSSLVQLNTPDEMRGRVSSISGLAISASNELGEMQSGIAAGILGATGAVVFGGVGAILVTALWAWIFPELRLAKRFTSEYLDDDPPKEKPV</sequence>
<dbReference type="AlphaFoldDB" id="A0A6I4SMA2"/>
<dbReference type="OrthoDB" id="7283966at2"/>
<evidence type="ECO:0000256" key="7">
    <source>
        <dbReference type="SAM" id="Phobius"/>
    </source>
</evidence>
<feature type="transmembrane region" description="Helical" evidence="7">
    <location>
        <begin position="377"/>
        <end position="405"/>
    </location>
</feature>
<dbReference type="SUPFAM" id="SSF103473">
    <property type="entry name" value="MFS general substrate transporter"/>
    <property type="match status" value="1"/>
</dbReference>
<dbReference type="Pfam" id="PF05977">
    <property type="entry name" value="MFS_3"/>
    <property type="match status" value="1"/>
</dbReference>
<dbReference type="GO" id="GO:0005886">
    <property type="term" value="C:plasma membrane"/>
    <property type="evidence" value="ECO:0007669"/>
    <property type="project" value="UniProtKB-SubCell"/>
</dbReference>
<keyword evidence="6 7" id="KW-0472">Membrane</keyword>
<evidence type="ECO:0000256" key="4">
    <source>
        <dbReference type="ARBA" id="ARBA00022692"/>
    </source>
</evidence>
<name>A0A6I4SMA2_9SPHN</name>
<comment type="subcellular location">
    <subcellularLocation>
        <location evidence="1">Cell membrane</location>
        <topology evidence="1">Multi-pass membrane protein</topology>
    </subcellularLocation>
</comment>
<keyword evidence="3" id="KW-1003">Cell membrane</keyword>
<evidence type="ECO:0000313" key="8">
    <source>
        <dbReference type="EMBL" id="MXO57031.1"/>
    </source>
</evidence>
<keyword evidence="5 7" id="KW-1133">Transmembrane helix</keyword>
<feature type="transmembrane region" description="Helical" evidence="7">
    <location>
        <begin position="232"/>
        <end position="257"/>
    </location>
</feature>
<reference evidence="8 9" key="1">
    <citation type="submission" date="2019-12" db="EMBL/GenBank/DDBJ databases">
        <title>Genomic-based taxomic classification of the family Erythrobacteraceae.</title>
        <authorList>
            <person name="Xu L."/>
        </authorList>
    </citation>
    <scope>NUCLEOTIDE SEQUENCE [LARGE SCALE GENOMIC DNA]</scope>
    <source>
        <strain evidence="8 9">JCM 17802</strain>
    </source>
</reference>
<evidence type="ECO:0000313" key="9">
    <source>
        <dbReference type="Proteomes" id="UP000468943"/>
    </source>
</evidence>
<dbReference type="InterPro" id="IPR036259">
    <property type="entry name" value="MFS_trans_sf"/>
</dbReference>
<proteinExistence type="predicted"/>
<keyword evidence="9" id="KW-1185">Reference proteome</keyword>
<keyword evidence="2" id="KW-0813">Transport</keyword>
<evidence type="ECO:0000256" key="5">
    <source>
        <dbReference type="ARBA" id="ARBA00022989"/>
    </source>
</evidence>
<feature type="transmembrane region" description="Helical" evidence="7">
    <location>
        <begin position="21"/>
        <end position="40"/>
    </location>
</feature>
<comment type="caution">
    <text evidence="8">The sequence shown here is derived from an EMBL/GenBank/DDBJ whole genome shotgun (WGS) entry which is preliminary data.</text>
</comment>
<dbReference type="PANTHER" id="PTHR23513">
    <property type="entry name" value="INTEGRAL MEMBRANE EFFLUX PROTEIN-RELATED"/>
    <property type="match status" value="1"/>
</dbReference>
<dbReference type="InterPro" id="IPR010290">
    <property type="entry name" value="TM_effector"/>
</dbReference>
<gene>
    <name evidence="8" type="ORF">GRI36_09050</name>
</gene>
<dbReference type="CDD" id="cd06173">
    <property type="entry name" value="MFS_MefA_like"/>
    <property type="match status" value="1"/>
</dbReference>
<dbReference type="PANTHER" id="PTHR23513:SF9">
    <property type="entry name" value="ENTEROBACTIN EXPORTER ENTS"/>
    <property type="match status" value="1"/>
</dbReference>
<evidence type="ECO:0000256" key="2">
    <source>
        <dbReference type="ARBA" id="ARBA00022448"/>
    </source>
</evidence>
<dbReference type="Proteomes" id="UP000468943">
    <property type="component" value="Unassembled WGS sequence"/>
</dbReference>
<dbReference type="Gene3D" id="1.20.1250.20">
    <property type="entry name" value="MFS general substrate transporter like domains"/>
    <property type="match status" value="1"/>
</dbReference>